<keyword evidence="1" id="KW-0175">Coiled coil</keyword>
<comment type="caution">
    <text evidence="3">The sequence shown here is derived from an EMBL/GenBank/DDBJ whole genome shotgun (WGS) entry which is preliminary data.</text>
</comment>
<evidence type="ECO:0000256" key="2">
    <source>
        <dbReference type="SAM" id="MobiDB-lite"/>
    </source>
</evidence>
<name>A0AAD7NHA7_9AGAR</name>
<dbReference type="Proteomes" id="UP001215280">
    <property type="component" value="Unassembled WGS sequence"/>
</dbReference>
<feature type="coiled-coil region" evidence="1">
    <location>
        <begin position="50"/>
        <end position="77"/>
    </location>
</feature>
<feature type="compositionally biased region" description="Basic residues" evidence="2">
    <location>
        <begin position="283"/>
        <end position="292"/>
    </location>
</feature>
<sequence>MYLNPFQTENRSRYSWNAVISEASHQMLLDHGNVDHTELFRNFQATKRNLDLTTRAYDDLEIRYQTLQNAFSNLTAAVSDKLTASPTTTATLLPRSTLIELLDREDYPNVPIWTDKEYLAEFNRRKQDKGPVTMQEVKSRRGATRLAQDDENVTFWFVTTADGTPVTGSWGKLARAHARSIWIHLHGKGLAPSTWSEADSQVRSYYAQEMESQFPELRLCEFSSKANRIATLTYSGWRDPYFEKHGNRTTVTKADPAVVDSNAEAVVSGTKREATDSLPQSAPKKRKKKKHTVTAQANGSSVVSPLAPVPLNTNNSASMPNTLAPVSLVATTSASDHSMIDKPPLAATATVINSPVLEVVQPLSSAAPLTISAHAPASASPSVSATSTAVPATAMLANIGSHGDAAVVPDGSAQSHEGSRVRRLFTLFVSN</sequence>
<evidence type="ECO:0000313" key="4">
    <source>
        <dbReference type="Proteomes" id="UP001215280"/>
    </source>
</evidence>
<protein>
    <submittedName>
        <fullName evidence="3">Uncharacterized protein</fullName>
    </submittedName>
</protein>
<keyword evidence="4" id="KW-1185">Reference proteome</keyword>
<organism evidence="3 4">
    <name type="scientific">Mycena maculata</name>
    <dbReference type="NCBI Taxonomy" id="230809"/>
    <lineage>
        <taxon>Eukaryota</taxon>
        <taxon>Fungi</taxon>
        <taxon>Dikarya</taxon>
        <taxon>Basidiomycota</taxon>
        <taxon>Agaricomycotina</taxon>
        <taxon>Agaricomycetes</taxon>
        <taxon>Agaricomycetidae</taxon>
        <taxon>Agaricales</taxon>
        <taxon>Marasmiineae</taxon>
        <taxon>Mycenaceae</taxon>
        <taxon>Mycena</taxon>
    </lineage>
</organism>
<reference evidence="3" key="1">
    <citation type="submission" date="2023-03" db="EMBL/GenBank/DDBJ databases">
        <title>Massive genome expansion in bonnet fungi (Mycena s.s.) driven by repeated elements and novel gene families across ecological guilds.</title>
        <authorList>
            <consortium name="Lawrence Berkeley National Laboratory"/>
            <person name="Harder C.B."/>
            <person name="Miyauchi S."/>
            <person name="Viragh M."/>
            <person name="Kuo A."/>
            <person name="Thoen E."/>
            <person name="Andreopoulos B."/>
            <person name="Lu D."/>
            <person name="Skrede I."/>
            <person name="Drula E."/>
            <person name="Henrissat B."/>
            <person name="Morin E."/>
            <person name="Kohler A."/>
            <person name="Barry K."/>
            <person name="LaButti K."/>
            <person name="Morin E."/>
            <person name="Salamov A."/>
            <person name="Lipzen A."/>
            <person name="Mereny Z."/>
            <person name="Hegedus B."/>
            <person name="Baldrian P."/>
            <person name="Stursova M."/>
            <person name="Weitz H."/>
            <person name="Taylor A."/>
            <person name="Grigoriev I.V."/>
            <person name="Nagy L.G."/>
            <person name="Martin F."/>
            <person name="Kauserud H."/>
        </authorList>
    </citation>
    <scope>NUCLEOTIDE SEQUENCE</scope>
    <source>
        <strain evidence="3">CBHHK188m</strain>
    </source>
</reference>
<evidence type="ECO:0000313" key="3">
    <source>
        <dbReference type="EMBL" id="KAJ7762288.1"/>
    </source>
</evidence>
<evidence type="ECO:0000256" key="1">
    <source>
        <dbReference type="SAM" id="Coils"/>
    </source>
</evidence>
<proteinExistence type="predicted"/>
<feature type="compositionally biased region" description="Polar residues" evidence="2">
    <location>
        <begin position="293"/>
        <end position="303"/>
    </location>
</feature>
<accession>A0AAD7NHA7</accession>
<gene>
    <name evidence="3" type="ORF">DFH07DRAFT_406388</name>
</gene>
<dbReference type="AlphaFoldDB" id="A0AAD7NHA7"/>
<feature type="region of interest" description="Disordered" evidence="2">
    <location>
        <begin position="265"/>
        <end position="307"/>
    </location>
</feature>
<dbReference type="EMBL" id="JARJLG010000043">
    <property type="protein sequence ID" value="KAJ7762288.1"/>
    <property type="molecule type" value="Genomic_DNA"/>
</dbReference>